<sequence>MHTISRESLLSLTLIFLSIFLLSCKNEAERNEFIIGYAGTFDLHDVTGYATIQSRIEAYNFKNPDLIRSSINEKDLGYFRQDIEFAYTIETFTVDEGILLELEVEYNGRKTTFSDHIMPELSYDKILLDDQDTTSNEIELSWNEISGADYYSIDIESTYYNSIVWDTVVVNTNSIMFNKDFFQSLYGSIKVNITAIKGPLPNEKNYYNLDGGLKGRFLLISGSYVRTRGHSKKSISKTSSSEEPRLVIENILNRYQ</sequence>
<evidence type="ECO:0000313" key="2">
    <source>
        <dbReference type="Proteomes" id="UP001139125"/>
    </source>
</evidence>
<evidence type="ECO:0008006" key="3">
    <source>
        <dbReference type="Google" id="ProtNLM"/>
    </source>
</evidence>
<dbReference type="AlphaFoldDB" id="A0A9X2RDQ1"/>
<evidence type="ECO:0000313" key="1">
    <source>
        <dbReference type="EMBL" id="MCP9291400.1"/>
    </source>
</evidence>
<dbReference type="PROSITE" id="PS51257">
    <property type="entry name" value="PROKAR_LIPOPROTEIN"/>
    <property type="match status" value="1"/>
</dbReference>
<proteinExistence type="predicted"/>
<dbReference type="Proteomes" id="UP001139125">
    <property type="component" value="Unassembled WGS sequence"/>
</dbReference>
<dbReference type="EMBL" id="JANDBC010000001">
    <property type="protein sequence ID" value="MCP9291400.1"/>
    <property type="molecule type" value="Genomic_DNA"/>
</dbReference>
<protein>
    <recommendedName>
        <fullName evidence="3">Lipoprotein</fullName>
    </recommendedName>
</protein>
<comment type="caution">
    <text evidence="1">The sequence shown here is derived from an EMBL/GenBank/DDBJ whole genome shotgun (WGS) entry which is preliminary data.</text>
</comment>
<reference evidence="1" key="1">
    <citation type="submission" date="2022-06" db="EMBL/GenBank/DDBJ databases">
        <title>Gracilimonas sp. CAU 1638 isolated from sea sediment.</title>
        <authorList>
            <person name="Kim W."/>
        </authorList>
    </citation>
    <scope>NUCLEOTIDE SEQUENCE</scope>
    <source>
        <strain evidence="1">CAU 1638</strain>
    </source>
</reference>
<dbReference type="RefSeq" id="WP_255134267.1">
    <property type="nucleotide sequence ID" value="NZ_JANDBC010000001.1"/>
</dbReference>
<keyword evidence="2" id="KW-1185">Reference proteome</keyword>
<name>A0A9X2RDQ1_9BACT</name>
<organism evidence="1 2">
    <name type="scientific">Gracilimonas sediminicola</name>
    <dbReference type="NCBI Taxonomy" id="2952158"/>
    <lineage>
        <taxon>Bacteria</taxon>
        <taxon>Pseudomonadati</taxon>
        <taxon>Balneolota</taxon>
        <taxon>Balneolia</taxon>
        <taxon>Balneolales</taxon>
        <taxon>Balneolaceae</taxon>
        <taxon>Gracilimonas</taxon>
    </lineage>
</organism>
<gene>
    <name evidence="1" type="ORF">NM125_07370</name>
</gene>
<accession>A0A9X2RDQ1</accession>